<dbReference type="Proteomes" id="UP000185109">
    <property type="component" value="Plasmid pRsp8C3b"/>
</dbReference>
<proteinExistence type="predicted"/>
<dbReference type="AlphaFoldDB" id="A0A1L5PBZ2"/>
<feature type="compositionally biased region" description="Polar residues" evidence="1">
    <location>
        <begin position="1"/>
        <end position="33"/>
    </location>
</feature>
<name>A0A1L5PBZ2_RHIET</name>
<feature type="region of interest" description="Disordered" evidence="1">
    <location>
        <begin position="1"/>
        <end position="44"/>
    </location>
</feature>
<reference evidence="2 3" key="1">
    <citation type="submission" date="2016-09" db="EMBL/GenBank/DDBJ databases">
        <title>The complete genome sequences of Rhizobium gallicum, symbiovars gallicum and phaseoli, symbionts associated to common bean (Phaseolus vulgaris).</title>
        <authorList>
            <person name="Bustos P."/>
            <person name="Santamaria R.I."/>
            <person name="Perez-Carrascal O.M."/>
            <person name="Juarez S."/>
            <person name="Lozano L."/>
            <person name="Martinez-Flores I."/>
            <person name="Martinez-Romero E."/>
            <person name="Cevallos M."/>
            <person name="Romero D."/>
            <person name="Davila G."/>
            <person name="Gonzalez V."/>
        </authorList>
    </citation>
    <scope>NUCLEOTIDE SEQUENCE [LARGE SCALE GENOMIC DNA]</scope>
    <source>
        <strain evidence="2 3">8C-3</strain>
        <plasmid evidence="3">Plasmid prsp8c3b</plasmid>
    </source>
</reference>
<organism evidence="2 3">
    <name type="scientific">Rhizobium etli 8C-3</name>
    <dbReference type="NCBI Taxonomy" id="538025"/>
    <lineage>
        <taxon>Bacteria</taxon>
        <taxon>Pseudomonadati</taxon>
        <taxon>Pseudomonadota</taxon>
        <taxon>Alphaproteobacteria</taxon>
        <taxon>Hyphomicrobiales</taxon>
        <taxon>Rhizobiaceae</taxon>
        <taxon>Rhizobium/Agrobacterium group</taxon>
        <taxon>Rhizobium</taxon>
    </lineage>
</organism>
<gene>
    <name evidence="2" type="ORF">AM571_PB00361</name>
</gene>
<evidence type="ECO:0000313" key="3">
    <source>
        <dbReference type="Proteomes" id="UP000185109"/>
    </source>
</evidence>
<keyword evidence="2" id="KW-0614">Plasmid</keyword>
<protein>
    <submittedName>
        <fullName evidence="2">Uncharacterized protein</fullName>
    </submittedName>
</protein>
<geneLocation type="plasmid" evidence="3">
    <name>prsp8c3b</name>
</geneLocation>
<evidence type="ECO:0000256" key="1">
    <source>
        <dbReference type="SAM" id="MobiDB-lite"/>
    </source>
</evidence>
<evidence type="ECO:0000313" key="2">
    <source>
        <dbReference type="EMBL" id="APO77642.1"/>
    </source>
</evidence>
<accession>A0A1L5PBZ2</accession>
<sequence>MCGSQTKNSRSHPTLLTFSRRTTEPLSLPQQTIGPHETRTATRRPKTIALRLATYRDQSKSRAEVNSWAQQAFRSSA</sequence>
<dbReference type="EMBL" id="CP017243">
    <property type="protein sequence ID" value="APO77642.1"/>
    <property type="molecule type" value="Genomic_DNA"/>
</dbReference>